<dbReference type="GO" id="GO:0000976">
    <property type="term" value="F:transcription cis-regulatory region binding"/>
    <property type="evidence" value="ECO:0007669"/>
    <property type="project" value="TreeGrafter"/>
</dbReference>
<dbReference type="SUPFAM" id="SSF46689">
    <property type="entry name" value="Homeodomain-like"/>
    <property type="match status" value="1"/>
</dbReference>
<dbReference type="PANTHER" id="PTHR30055">
    <property type="entry name" value="HTH-TYPE TRANSCRIPTIONAL REGULATOR RUTR"/>
    <property type="match status" value="1"/>
</dbReference>
<protein>
    <recommendedName>
        <fullName evidence="5">HTH tetR-type domain-containing protein</fullName>
    </recommendedName>
</protein>
<keyword evidence="3" id="KW-0804">Transcription</keyword>
<dbReference type="Gene3D" id="1.10.357.10">
    <property type="entry name" value="Tetracycline Repressor, domain 2"/>
    <property type="match status" value="1"/>
</dbReference>
<evidence type="ECO:0000256" key="2">
    <source>
        <dbReference type="ARBA" id="ARBA00023125"/>
    </source>
</evidence>
<dbReference type="InterPro" id="IPR009057">
    <property type="entry name" value="Homeodomain-like_sf"/>
</dbReference>
<evidence type="ECO:0000313" key="6">
    <source>
        <dbReference type="EMBL" id="SPJ29906.1"/>
    </source>
</evidence>
<accession>A0A2R8CBY6</accession>
<feature type="domain" description="HTH tetR-type" evidence="5">
    <location>
        <begin position="39"/>
        <end position="99"/>
    </location>
</feature>
<feature type="DNA-binding region" description="H-T-H motif" evidence="4">
    <location>
        <begin position="62"/>
        <end position="81"/>
    </location>
</feature>
<dbReference type="EMBL" id="ONZG01000009">
    <property type="protein sequence ID" value="SPJ29906.1"/>
    <property type="molecule type" value="Genomic_DNA"/>
</dbReference>
<dbReference type="GO" id="GO:0003700">
    <property type="term" value="F:DNA-binding transcription factor activity"/>
    <property type="evidence" value="ECO:0007669"/>
    <property type="project" value="TreeGrafter"/>
</dbReference>
<proteinExistence type="predicted"/>
<organism evidence="6 7">
    <name type="scientific">Falsiruegeria mediterranea M17</name>
    <dbReference type="NCBI Taxonomy" id="1200281"/>
    <lineage>
        <taxon>Bacteria</taxon>
        <taxon>Pseudomonadati</taxon>
        <taxon>Pseudomonadota</taxon>
        <taxon>Alphaproteobacteria</taxon>
        <taxon>Rhodobacterales</taxon>
        <taxon>Roseobacteraceae</taxon>
        <taxon>Falsiruegeria</taxon>
    </lineage>
</organism>
<evidence type="ECO:0000259" key="5">
    <source>
        <dbReference type="PROSITE" id="PS50977"/>
    </source>
</evidence>
<dbReference type="PROSITE" id="PS50977">
    <property type="entry name" value="HTH_TETR_2"/>
    <property type="match status" value="1"/>
</dbReference>
<dbReference type="InterPro" id="IPR001647">
    <property type="entry name" value="HTH_TetR"/>
</dbReference>
<dbReference type="PRINTS" id="PR00455">
    <property type="entry name" value="HTHTETR"/>
</dbReference>
<dbReference type="AlphaFoldDB" id="A0A2R8CBY6"/>
<name>A0A2R8CBY6_9RHOB</name>
<keyword evidence="7" id="KW-1185">Reference proteome</keyword>
<dbReference type="Pfam" id="PF00440">
    <property type="entry name" value="TetR_N"/>
    <property type="match status" value="1"/>
</dbReference>
<keyword evidence="1" id="KW-0805">Transcription regulation</keyword>
<evidence type="ECO:0000256" key="3">
    <source>
        <dbReference type="ARBA" id="ARBA00023163"/>
    </source>
</evidence>
<dbReference type="OrthoDB" id="8478851at2"/>
<reference evidence="7" key="1">
    <citation type="submission" date="2018-03" db="EMBL/GenBank/DDBJ databases">
        <authorList>
            <person name="Rodrigo-Torres L."/>
            <person name="Arahal R. D."/>
            <person name="Lucena T."/>
        </authorList>
    </citation>
    <scope>NUCLEOTIDE SEQUENCE [LARGE SCALE GENOMIC DNA]</scope>
    <source>
        <strain evidence="7">CECT 7615</strain>
    </source>
</reference>
<evidence type="ECO:0000256" key="4">
    <source>
        <dbReference type="PROSITE-ProRule" id="PRU00335"/>
    </source>
</evidence>
<evidence type="ECO:0000256" key="1">
    <source>
        <dbReference type="ARBA" id="ARBA00023015"/>
    </source>
</evidence>
<dbReference type="Proteomes" id="UP000244898">
    <property type="component" value="Unassembled WGS sequence"/>
</dbReference>
<dbReference type="InterPro" id="IPR050109">
    <property type="entry name" value="HTH-type_TetR-like_transc_reg"/>
</dbReference>
<evidence type="ECO:0000313" key="7">
    <source>
        <dbReference type="Proteomes" id="UP000244898"/>
    </source>
</evidence>
<sequence length="237" mass="27124">MQMEVTPRQILKTSQVEGFSVADILQDRARKMEKRRKRVRTRAALLAVAAREIEQVGYDSLTMDHLANAAGLVRGTLYLYYHSRADIVKAVLRKYWALMRIHRPRGGGLGLKASIHRANTYSVMLAARNPRLLEAREILLREDAEVAARMASVNRIWSERIVSDLIRRGLTAQDDEDLSFLRLKARAVINMSDTLLSDVHRLSGWDDTEGPIDLDLVIRVMDDLWYRSLYLPQPDEA</sequence>
<dbReference type="PANTHER" id="PTHR30055:SF234">
    <property type="entry name" value="HTH-TYPE TRANSCRIPTIONAL REGULATOR BETI"/>
    <property type="match status" value="1"/>
</dbReference>
<gene>
    <name evidence="6" type="ORF">TRM7615_03430</name>
</gene>
<keyword evidence="2 4" id="KW-0238">DNA-binding</keyword>